<dbReference type="InterPro" id="IPR029069">
    <property type="entry name" value="HotDog_dom_sf"/>
</dbReference>
<evidence type="ECO:0000313" key="2">
    <source>
        <dbReference type="Proteomes" id="UP000235093"/>
    </source>
</evidence>
<sequence length="159" mass="18525">MNYMKMIKFKSVDLNKSTASLSFQEREEDLKNELECNNIVPYFTLIEAIFQTAGRVAREHSQNMYGGIIVSFNEFCFHRPVFLNEKITIKAKIVSYNENLKIYFFSVSVYGENDIIIKDGAVLIKQEKIIKSNYLNNSMETSIEENMNKCGYNERSIKE</sequence>
<organism evidence="1 2">
    <name type="scientific">Mediterraneibacter gnavus</name>
    <name type="common">Ruminococcus gnavus</name>
    <dbReference type="NCBI Taxonomy" id="33038"/>
    <lineage>
        <taxon>Bacteria</taxon>
        <taxon>Bacillati</taxon>
        <taxon>Bacillota</taxon>
        <taxon>Clostridia</taxon>
        <taxon>Lachnospirales</taxon>
        <taxon>Lachnospiraceae</taxon>
        <taxon>Mediterraneibacter</taxon>
    </lineage>
</organism>
<dbReference type="RefSeq" id="WP_101883885.1">
    <property type="nucleotide sequence ID" value="NZ_NIHT01000008.1"/>
</dbReference>
<reference evidence="1 2" key="1">
    <citation type="journal article" date="2017" name="Genome Med.">
        <title>A novel Ruminococcus gnavus clade enriched in inflammatory bowel disease patients.</title>
        <authorList>
            <person name="Hall A.B."/>
            <person name="Yassour M."/>
            <person name="Sauk J."/>
            <person name="Garner A."/>
            <person name="Jiang X."/>
            <person name="Arthur T."/>
            <person name="Lagoudas G.K."/>
            <person name="Vatanen T."/>
            <person name="Fornelos N."/>
            <person name="Wilson R."/>
            <person name="Bertha M."/>
            <person name="Cohen M."/>
            <person name="Garber J."/>
            <person name="Khalili H."/>
            <person name="Gevers D."/>
            <person name="Ananthakrishnan A.N."/>
            <person name="Kugathasan S."/>
            <person name="Lander E.S."/>
            <person name="Blainey P."/>
            <person name="Vlamakis H."/>
            <person name="Xavier R.J."/>
            <person name="Huttenhower C."/>
        </authorList>
    </citation>
    <scope>NUCLEOTIDE SEQUENCE [LARGE SCALE GENOMIC DNA]</scope>
    <source>
        <strain evidence="1 2">RJX1125</strain>
    </source>
</reference>
<protein>
    <submittedName>
        <fullName evidence="1">Uncharacterized protein</fullName>
    </submittedName>
</protein>
<proteinExistence type="predicted"/>
<dbReference type="EMBL" id="NIHT01000008">
    <property type="protein sequence ID" value="PLT75931.1"/>
    <property type="molecule type" value="Genomic_DNA"/>
</dbReference>
<dbReference type="CDD" id="cd03440">
    <property type="entry name" value="hot_dog"/>
    <property type="match status" value="1"/>
</dbReference>
<accession>A0A2N5PLA2</accession>
<evidence type="ECO:0000313" key="1">
    <source>
        <dbReference type="EMBL" id="PLT75931.1"/>
    </source>
</evidence>
<gene>
    <name evidence="1" type="ORF">CDL23_06325</name>
</gene>
<dbReference type="Proteomes" id="UP000235093">
    <property type="component" value="Unassembled WGS sequence"/>
</dbReference>
<dbReference type="AlphaFoldDB" id="A0A2N5PLA2"/>
<dbReference type="Gene3D" id="3.10.129.10">
    <property type="entry name" value="Hotdog Thioesterase"/>
    <property type="match status" value="1"/>
</dbReference>
<dbReference type="SUPFAM" id="SSF54637">
    <property type="entry name" value="Thioesterase/thiol ester dehydrase-isomerase"/>
    <property type="match status" value="1"/>
</dbReference>
<comment type="caution">
    <text evidence="1">The sequence shown here is derived from an EMBL/GenBank/DDBJ whole genome shotgun (WGS) entry which is preliminary data.</text>
</comment>
<name>A0A2N5PLA2_MEDGN</name>